<evidence type="ECO:0000313" key="14">
    <source>
        <dbReference type="EMBL" id="KAK1164114.1"/>
    </source>
</evidence>
<keyword evidence="15" id="KW-1185">Reference proteome</keyword>
<keyword evidence="7" id="KW-0949">S-adenosyl-L-methionine</keyword>
<keyword evidence="5" id="KW-0489">Methyltransferase</keyword>
<accession>A0AAD8D5Q2</accession>
<feature type="domain" description="tRNA wybutosine-synthesizing protein" evidence="13">
    <location>
        <begin position="9"/>
        <end position="192"/>
    </location>
</feature>
<comment type="similarity">
    <text evidence="2">Belongs to the TYW3 family.</text>
</comment>
<dbReference type="GO" id="GO:0032259">
    <property type="term" value="P:methylation"/>
    <property type="evidence" value="ECO:0007669"/>
    <property type="project" value="UniProtKB-KW"/>
</dbReference>
<evidence type="ECO:0000256" key="8">
    <source>
        <dbReference type="ARBA" id="ARBA00022694"/>
    </source>
</evidence>
<comment type="function">
    <text evidence="9">Probable S-adenosyl-L-methionine-dependent methyltransferase that acts as a component of the wybutosine biosynthesis pathway. Wybutosine is a hyper modified guanosine with a tricyclic base found at the 3'-position adjacent to the anticodon of eukaryotic phenylalanine tRNA.</text>
</comment>
<dbReference type="AlphaFoldDB" id="A0AAD8D5Q2"/>
<dbReference type="Gene3D" id="3.30.1960.10">
    <property type="entry name" value="tRNA wybutosine-synthesizing-like"/>
    <property type="match status" value="1"/>
</dbReference>
<dbReference type="GO" id="GO:0008168">
    <property type="term" value="F:methyltransferase activity"/>
    <property type="evidence" value="ECO:0007669"/>
    <property type="project" value="UniProtKB-KW"/>
</dbReference>
<dbReference type="EMBL" id="JAGXEW010000014">
    <property type="protein sequence ID" value="KAK1164114.1"/>
    <property type="molecule type" value="Genomic_DNA"/>
</dbReference>
<feature type="region of interest" description="Disordered" evidence="12">
    <location>
        <begin position="213"/>
        <end position="243"/>
    </location>
</feature>
<organism evidence="14 15">
    <name type="scientific">Acipenser oxyrinchus oxyrinchus</name>
    <dbReference type="NCBI Taxonomy" id="40147"/>
    <lineage>
        <taxon>Eukaryota</taxon>
        <taxon>Metazoa</taxon>
        <taxon>Chordata</taxon>
        <taxon>Craniata</taxon>
        <taxon>Vertebrata</taxon>
        <taxon>Euteleostomi</taxon>
        <taxon>Actinopterygii</taxon>
        <taxon>Chondrostei</taxon>
        <taxon>Acipenseriformes</taxon>
        <taxon>Acipenseridae</taxon>
        <taxon>Acipenser</taxon>
    </lineage>
</organism>
<comment type="pathway">
    <text evidence="1">tRNA modification; wybutosine-tRNA(Phe) biosynthesis.</text>
</comment>
<evidence type="ECO:0000256" key="6">
    <source>
        <dbReference type="ARBA" id="ARBA00022679"/>
    </source>
</evidence>
<dbReference type="PANTHER" id="PTHR48418:SF1">
    <property type="entry name" value="TRNA WYBUTOSINE-SYNTHESIZING PROTEIN 3"/>
    <property type="match status" value="1"/>
</dbReference>
<evidence type="ECO:0000256" key="9">
    <source>
        <dbReference type="ARBA" id="ARBA00025378"/>
    </source>
</evidence>
<evidence type="ECO:0000256" key="12">
    <source>
        <dbReference type="SAM" id="MobiDB-lite"/>
    </source>
</evidence>
<comment type="caution">
    <text evidence="14">The sequence shown here is derived from an EMBL/GenBank/DDBJ whole genome shotgun (WGS) entry which is preliminary data.</text>
</comment>
<protein>
    <recommendedName>
        <fullName evidence="4">tRNA wybutosine-synthesizing protein 3 homolog</fullName>
        <ecNumber evidence="3">2.1.1.282</ecNumber>
    </recommendedName>
    <alternativeName>
        <fullName evidence="10">tRNA(Phe) 7-((3-amino-3-carboxypropyl)-4-demethylwyosine(37)-N(4))-methyltransferase</fullName>
    </alternativeName>
</protein>
<evidence type="ECO:0000256" key="3">
    <source>
        <dbReference type="ARBA" id="ARBA00012750"/>
    </source>
</evidence>
<evidence type="ECO:0000313" key="15">
    <source>
        <dbReference type="Proteomes" id="UP001230051"/>
    </source>
</evidence>
<evidence type="ECO:0000259" key="13">
    <source>
        <dbReference type="Pfam" id="PF02676"/>
    </source>
</evidence>
<evidence type="ECO:0000256" key="1">
    <source>
        <dbReference type="ARBA" id="ARBA00004797"/>
    </source>
</evidence>
<dbReference type="InterPro" id="IPR003827">
    <property type="entry name" value="tRNA_yW-synthesising"/>
</dbReference>
<dbReference type="SUPFAM" id="SSF111278">
    <property type="entry name" value="SSo0622-like"/>
    <property type="match status" value="1"/>
</dbReference>
<dbReference type="Proteomes" id="UP001230051">
    <property type="component" value="Unassembled WGS sequence"/>
</dbReference>
<sequence length="261" mass="29506">MEAGNNFKQWKKQCLSKLDFSKKGSVDEDIENIVSFINECHNYFTTSSCSGRIILIDGESDNTEVQKQNCSWLFVTHQKCQREDVLAGLRKACGDAVFKFEPFVLHVQCKQLEDAQLLHSVAVNSGFRNSGITVGKKGKIIMAVRSTHCLEVPLSHKGQVLVQEEYIDYVVQVANQKIEENQKRIERFHSCLLAAVGAGEAFGKDRVEETKAEPVYTRRRKRGQEKTDSKNASPVQDDVILQNDDEDSLESGLHLFCLETY</sequence>
<evidence type="ECO:0000256" key="7">
    <source>
        <dbReference type="ARBA" id="ARBA00022691"/>
    </source>
</evidence>
<keyword evidence="6" id="KW-0808">Transferase</keyword>
<keyword evidence="8" id="KW-0819">tRNA processing</keyword>
<name>A0AAD8D5Q2_ACIOX</name>
<evidence type="ECO:0000256" key="11">
    <source>
        <dbReference type="ARBA" id="ARBA00049202"/>
    </source>
</evidence>
<evidence type="ECO:0000256" key="10">
    <source>
        <dbReference type="ARBA" id="ARBA00030554"/>
    </source>
</evidence>
<proteinExistence type="inferred from homology"/>
<gene>
    <name evidence="14" type="ORF">AOXY_G16118</name>
</gene>
<dbReference type="EC" id="2.1.1.282" evidence="3"/>
<evidence type="ECO:0000256" key="2">
    <source>
        <dbReference type="ARBA" id="ARBA00008569"/>
    </source>
</evidence>
<evidence type="ECO:0000256" key="5">
    <source>
        <dbReference type="ARBA" id="ARBA00022603"/>
    </source>
</evidence>
<reference evidence="14" key="1">
    <citation type="submission" date="2022-02" db="EMBL/GenBank/DDBJ databases">
        <title>Atlantic sturgeon de novo genome assembly.</title>
        <authorList>
            <person name="Stock M."/>
            <person name="Klopp C."/>
            <person name="Guiguen Y."/>
            <person name="Cabau C."/>
            <person name="Parinello H."/>
            <person name="Santidrian Yebra-Pimentel E."/>
            <person name="Kuhl H."/>
            <person name="Dirks R.P."/>
            <person name="Guessner J."/>
            <person name="Wuertz S."/>
            <person name="Du K."/>
            <person name="Schartl M."/>
        </authorList>
    </citation>
    <scope>NUCLEOTIDE SEQUENCE</scope>
    <source>
        <strain evidence="14">STURGEONOMICS-FGT-2020</strain>
        <tissue evidence="14">Whole blood</tissue>
    </source>
</reference>
<dbReference type="Pfam" id="PF02676">
    <property type="entry name" value="TYW3"/>
    <property type="match status" value="1"/>
</dbReference>
<dbReference type="PANTHER" id="PTHR48418">
    <property type="entry name" value="TRNA WYBUTOSINE-SYNTHESIZING PROTEIN 3"/>
    <property type="match status" value="1"/>
</dbReference>
<dbReference type="FunFam" id="3.30.1960.10:FF:000001">
    <property type="entry name" value="tRNA wybutosine-synthesizing protein 3 homolog"/>
    <property type="match status" value="1"/>
</dbReference>
<comment type="catalytic activity">
    <reaction evidence="11">
        <text>4-demethyl-7-[(3S)-3-amino-3-carboxypropyl]wyosine(37) in tRNA(Phe) + S-adenosyl-L-methionine = 7-[(3S)-3-amino-3-carboxypropyl]wyosine(37) in tRNA(Phe) + S-adenosyl-L-homocysteine + H(+)</text>
        <dbReference type="Rhea" id="RHEA:36635"/>
        <dbReference type="Rhea" id="RHEA-COMP:10378"/>
        <dbReference type="Rhea" id="RHEA-COMP:10379"/>
        <dbReference type="ChEBI" id="CHEBI:15378"/>
        <dbReference type="ChEBI" id="CHEBI:57856"/>
        <dbReference type="ChEBI" id="CHEBI:59789"/>
        <dbReference type="ChEBI" id="CHEBI:73543"/>
        <dbReference type="ChEBI" id="CHEBI:73550"/>
        <dbReference type="EC" id="2.1.1.282"/>
    </reaction>
</comment>
<dbReference type="InterPro" id="IPR036602">
    <property type="entry name" value="tRNA_yW-synthesising-like_sf"/>
</dbReference>
<evidence type="ECO:0000256" key="4">
    <source>
        <dbReference type="ARBA" id="ARBA00016536"/>
    </source>
</evidence>
<dbReference type="GO" id="GO:0008033">
    <property type="term" value="P:tRNA processing"/>
    <property type="evidence" value="ECO:0007669"/>
    <property type="project" value="UniProtKB-KW"/>
</dbReference>